<name>A0A2S8F787_9BACT</name>
<dbReference type="PANTHER" id="PTHR12677:SF49">
    <property type="entry name" value="TVP38_TMEM64 FAMILY MEMBRANE PROTEIN"/>
    <property type="match status" value="1"/>
</dbReference>
<dbReference type="InterPro" id="IPR015414">
    <property type="entry name" value="TMEM64"/>
</dbReference>
<dbReference type="InterPro" id="IPR032816">
    <property type="entry name" value="VTT_dom"/>
</dbReference>
<feature type="transmembrane region" description="Helical" evidence="6">
    <location>
        <begin position="57"/>
        <end position="75"/>
    </location>
</feature>
<keyword evidence="5 6" id="KW-0472">Membrane</keyword>
<proteinExistence type="inferred from homology"/>
<evidence type="ECO:0000313" key="9">
    <source>
        <dbReference type="Proteomes" id="UP000240009"/>
    </source>
</evidence>
<gene>
    <name evidence="8" type="ORF">C5Y96_16660</name>
</gene>
<keyword evidence="4 6" id="KW-1133">Transmembrane helix</keyword>
<feature type="domain" description="VTT" evidence="7">
    <location>
        <begin position="74"/>
        <end position="190"/>
    </location>
</feature>
<evidence type="ECO:0000313" key="8">
    <source>
        <dbReference type="EMBL" id="PQO28008.1"/>
    </source>
</evidence>
<evidence type="ECO:0000256" key="1">
    <source>
        <dbReference type="ARBA" id="ARBA00004651"/>
    </source>
</evidence>
<protein>
    <recommendedName>
        <fullName evidence="6">TVP38/TMEM64 family membrane protein</fullName>
    </recommendedName>
</protein>
<comment type="subcellular location">
    <subcellularLocation>
        <location evidence="1 6">Cell membrane</location>
        <topology evidence="1 6">Multi-pass membrane protein</topology>
    </subcellularLocation>
</comment>
<dbReference type="PANTHER" id="PTHR12677">
    <property type="entry name" value="GOLGI APPARATUS MEMBRANE PROTEIN TVP38-RELATED"/>
    <property type="match status" value="1"/>
</dbReference>
<evidence type="ECO:0000259" key="7">
    <source>
        <dbReference type="Pfam" id="PF09335"/>
    </source>
</evidence>
<feature type="transmembrane region" description="Helical" evidence="6">
    <location>
        <begin position="87"/>
        <end position="111"/>
    </location>
</feature>
<dbReference type="Pfam" id="PF09335">
    <property type="entry name" value="VTT_dom"/>
    <property type="match status" value="1"/>
</dbReference>
<comment type="similarity">
    <text evidence="6">Belongs to the TVP38/TMEM64 family.</text>
</comment>
<dbReference type="GO" id="GO:0005886">
    <property type="term" value="C:plasma membrane"/>
    <property type="evidence" value="ECO:0007669"/>
    <property type="project" value="UniProtKB-SubCell"/>
</dbReference>
<evidence type="ECO:0000256" key="4">
    <source>
        <dbReference type="ARBA" id="ARBA00022989"/>
    </source>
</evidence>
<evidence type="ECO:0000256" key="5">
    <source>
        <dbReference type="ARBA" id="ARBA00023136"/>
    </source>
</evidence>
<evidence type="ECO:0000256" key="2">
    <source>
        <dbReference type="ARBA" id="ARBA00022475"/>
    </source>
</evidence>
<dbReference type="EMBL" id="PUIA01000051">
    <property type="protein sequence ID" value="PQO28008.1"/>
    <property type="molecule type" value="Genomic_DNA"/>
</dbReference>
<feature type="transmembrane region" description="Helical" evidence="6">
    <location>
        <begin position="174"/>
        <end position="191"/>
    </location>
</feature>
<dbReference type="AlphaFoldDB" id="A0A2S8F787"/>
<accession>A0A2S8F787</accession>
<dbReference type="Proteomes" id="UP000240009">
    <property type="component" value="Unassembled WGS sequence"/>
</dbReference>
<comment type="caution">
    <text evidence="8">The sequence shown here is derived from an EMBL/GenBank/DDBJ whole genome shotgun (WGS) entry which is preliminary data.</text>
</comment>
<feature type="transmembrane region" description="Helical" evidence="6">
    <location>
        <begin position="138"/>
        <end position="162"/>
    </location>
</feature>
<evidence type="ECO:0000256" key="3">
    <source>
        <dbReference type="ARBA" id="ARBA00022692"/>
    </source>
</evidence>
<feature type="transmembrane region" description="Helical" evidence="6">
    <location>
        <begin position="197"/>
        <end position="216"/>
    </location>
</feature>
<evidence type="ECO:0000256" key="6">
    <source>
        <dbReference type="RuleBase" id="RU366058"/>
    </source>
</evidence>
<keyword evidence="3 6" id="KW-0812">Transmembrane</keyword>
<sequence length="230" mass="24468">MPRKMGESPSKTMRTFVKILILIAVALAIPIVPFAIWGHSLEQAALAWEETQPSPMVMAIVLFGLLSLDVLLPVPSSLVNTLAGAKLGVFAGATVCFAGLTVGAAIGFGLAKLAGPALQRRWLADADAQSLKKFAENWGVVTLVVTRAMPILAEAAVVLLGVQGLSWRKFWPPVLLANAGIALAYSAFGNLAAQQEWLVVALAISAGFPLLLTFLARRWLQTSEKKEIAQ</sequence>
<keyword evidence="2 6" id="KW-1003">Cell membrane</keyword>
<organism evidence="8 9">
    <name type="scientific">Blastopirellula marina</name>
    <dbReference type="NCBI Taxonomy" id="124"/>
    <lineage>
        <taxon>Bacteria</taxon>
        <taxon>Pseudomonadati</taxon>
        <taxon>Planctomycetota</taxon>
        <taxon>Planctomycetia</taxon>
        <taxon>Pirellulales</taxon>
        <taxon>Pirellulaceae</taxon>
        <taxon>Blastopirellula</taxon>
    </lineage>
</organism>
<reference evidence="8 9" key="1">
    <citation type="submission" date="2018-02" db="EMBL/GenBank/DDBJ databases">
        <title>Comparative genomes isolates from brazilian mangrove.</title>
        <authorList>
            <person name="Araujo J.E."/>
            <person name="Taketani R.G."/>
            <person name="Silva M.C.P."/>
            <person name="Loureco M.V."/>
            <person name="Andreote F.D."/>
        </authorList>
    </citation>
    <scope>NUCLEOTIDE SEQUENCE [LARGE SCALE GENOMIC DNA]</scope>
    <source>
        <strain evidence="8 9">HEX-2 MGV</strain>
    </source>
</reference>